<evidence type="ECO:0000313" key="3">
    <source>
        <dbReference type="Proteomes" id="UP000245942"/>
    </source>
</evidence>
<dbReference type="Proteomes" id="UP000245942">
    <property type="component" value="Unassembled WGS sequence"/>
</dbReference>
<dbReference type="GeneID" id="37012883"/>
<feature type="region of interest" description="Disordered" evidence="1">
    <location>
        <begin position="194"/>
        <end position="252"/>
    </location>
</feature>
<name>A0A316U5X7_9BASI</name>
<evidence type="ECO:0000313" key="2">
    <source>
        <dbReference type="EMBL" id="PWN20667.1"/>
    </source>
</evidence>
<dbReference type="OrthoDB" id="3210731at2759"/>
<gene>
    <name evidence="2" type="ORF">BCV69DRAFT_277366</name>
</gene>
<keyword evidence="3" id="KW-1185">Reference proteome</keyword>
<proteinExistence type="predicted"/>
<dbReference type="RefSeq" id="XP_025347827.1">
    <property type="nucleotide sequence ID" value="XM_025491149.1"/>
</dbReference>
<accession>A0A316U5X7</accession>
<feature type="compositionally biased region" description="Basic and acidic residues" evidence="1">
    <location>
        <begin position="206"/>
        <end position="216"/>
    </location>
</feature>
<feature type="compositionally biased region" description="Acidic residues" evidence="1">
    <location>
        <begin position="225"/>
        <end position="237"/>
    </location>
</feature>
<organism evidence="2 3">
    <name type="scientific">Pseudomicrostroma glucosiphilum</name>
    <dbReference type="NCBI Taxonomy" id="1684307"/>
    <lineage>
        <taxon>Eukaryota</taxon>
        <taxon>Fungi</taxon>
        <taxon>Dikarya</taxon>
        <taxon>Basidiomycota</taxon>
        <taxon>Ustilaginomycotina</taxon>
        <taxon>Exobasidiomycetes</taxon>
        <taxon>Microstromatales</taxon>
        <taxon>Microstromatales incertae sedis</taxon>
        <taxon>Pseudomicrostroma</taxon>
    </lineage>
</organism>
<dbReference type="EMBL" id="KZ819327">
    <property type="protein sequence ID" value="PWN20667.1"/>
    <property type="molecule type" value="Genomic_DNA"/>
</dbReference>
<evidence type="ECO:0000256" key="1">
    <source>
        <dbReference type="SAM" id="MobiDB-lite"/>
    </source>
</evidence>
<sequence>MYTTPLKVRRRGPSLAQPLSAASRIVKKLVLRGQAQSNGARYFLYLKVTVPAGTADQSYALLPDVNIKLIHAEVDALTSTGGYPPLHESAARAAGYLGIPMSSTSAITLDHLPLPRVTTANYAITLNVPTLPIEDGMSSLSYLISLQVETDLAAQPPRSPYTLRLPVPRCLHSRIHFKFPSELLDSDEVQVMVDPPLGPRARRGRKSLENGDDDGRSTTTAYSEDSNEVEESEDGDEDAHVASYTQTMSCPP</sequence>
<protein>
    <submittedName>
        <fullName evidence="2">Uncharacterized protein</fullName>
    </submittedName>
</protein>
<dbReference type="AlphaFoldDB" id="A0A316U5X7"/>
<dbReference type="STRING" id="1684307.A0A316U5X7"/>
<reference evidence="2 3" key="1">
    <citation type="journal article" date="2018" name="Mol. Biol. Evol.">
        <title>Broad Genomic Sampling Reveals a Smut Pathogenic Ancestry of the Fungal Clade Ustilaginomycotina.</title>
        <authorList>
            <person name="Kijpornyongpan T."/>
            <person name="Mondo S.J."/>
            <person name="Barry K."/>
            <person name="Sandor L."/>
            <person name="Lee J."/>
            <person name="Lipzen A."/>
            <person name="Pangilinan J."/>
            <person name="LaButti K."/>
            <person name="Hainaut M."/>
            <person name="Henrissat B."/>
            <person name="Grigoriev I.V."/>
            <person name="Spatafora J.W."/>
            <person name="Aime M.C."/>
        </authorList>
    </citation>
    <scope>NUCLEOTIDE SEQUENCE [LARGE SCALE GENOMIC DNA]</scope>
    <source>
        <strain evidence="2 3">MCA 4718</strain>
    </source>
</reference>
<feature type="compositionally biased region" description="Polar residues" evidence="1">
    <location>
        <begin position="243"/>
        <end position="252"/>
    </location>
</feature>